<dbReference type="Proteomes" id="UP000010473">
    <property type="component" value="Chromosome"/>
</dbReference>
<proteinExistence type="predicted"/>
<sequence length="126" mass="14074">MNDNFSKLLQYNISGLGCWLTLILIAVLLGSVGLGWIVNGFLILLAFLLITPVLAFWGLQWWLKRNLIQDNCPVCSYEFTGFKNTEFKCPNCGEPLQVDGGKFHRITPPGTIDVDAVEVSVQQLED</sequence>
<feature type="transmembrane region" description="Helical" evidence="1">
    <location>
        <begin position="36"/>
        <end position="59"/>
    </location>
</feature>
<keyword evidence="1" id="KW-1133">Transmembrane helix</keyword>
<dbReference type="OrthoDB" id="486490at2"/>
<name>K9Y068_STAC7</name>
<organism evidence="2 3">
    <name type="scientific">Stanieria cyanosphaera (strain ATCC 29371 / PCC 7437)</name>
    <dbReference type="NCBI Taxonomy" id="111780"/>
    <lineage>
        <taxon>Bacteria</taxon>
        <taxon>Bacillati</taxon>
        <taxon>Cyanobacteriota</taxon>
        <taxon>Cyanophyceae</taxon>
        <taxon>Pleurocapsales</taxon>
        <taxon>Dermocarpellaceae</taxon>
        <taxon>Stanieria</taxon>
    </lineage>
</organism>
<evidence type="ECO:0000313" key="3">
    <source>
        <dbReference type="Proteomes" id="UP000010473"/>
    </source>
</evidence>
<evidence type="ECO:0000313" key="2">
    <source>
        <dbReference type="EMBL" id="AFZ37684.1"/>
    </source>
</evidence>
<evidence type="ECO:0000256" key="1">
    <source>
        <dbReference type="SAM" id="Phobius"/>
    </source>
</evidence>
<dbReference type="KEGG" id="scs:Sta7437_4210"/>
<dbReference type="PANTHER" id="PTHR36785">
    <property type="entry name" value="OS05G0502500 PROTEIN"/>
    <property type="match status" value="1"/>
</dbReference>
<accession>K9Y068</accession>
<dbReference type="PROSITE" id="PS51257">
    <property type="entry name" value="PROKAR_LIPOPROTEIN"/>
    <property type="match status" value="1"/>
</dbReference>
<dbReference type="PANTHER" id="PTHR36785:SF1">
    <property type="entry name" value="OS05G0502500 PROTEIN"/>
    <property type="match status" value="1"/>
</dbReference>
<keyword evidence="1" id="KW-0472">Membrane</keyword>
<dbReference type="HOGENOM" id="CLU_163200_0_0_3"/>
<dbReference type="eggNOG" id="COG1675">
    <property type="taxonomic scope" value="Bacteria"/>
</dbReference>
<keyword evidence="1" id="KW-0812">Transmembrane</keyword>
<dbReference type="AlphaFoldDB" id="K9Y068"/>
<dbReference type="STRING" id="111780.Sta7437_4210"/>
<keyword evidence="3" id="KW-1185">Reference proteome</keyword>
<dbReference type="RefSeq" id="WP_015195338.1">
    <property type="nucleotide sequence ID" value="NC_019748.1"/>
</dbReference>
<gene>
    <name evidence="2" type="ordered locus">Sta7437_4210</name>
</gene>
<reference evidence="3" key="1">
    <citation type="journal article" date="2013" name="Proc. Natl. Acad. Sci. U.S.A.">
        <title>Improving the coverage of the cyanobacterial phylum using diversity-driven genome sequencing.</title>
        <authorList>
            <person name="Shih P.M."/>
            <person name="Wu D."/>
            <person name="Latifi A."/>
            <person name="Axen S.D."/>
            <person name="Fewer D.P."/>
            <person name="Talla E."/>
            <person name="Calteau A."/>
            <person name="Cai F."/>
            <person name="Tandeau de Marsac N."/>
            <person name="Rippka R."/>
            <person name="Herdman M."/>
            <person name="Sivonen K."/>
            <person name="Coursin T."/>
            <person name="Laurent T."/>
            <person name="Goodwin L."/>
            <person name="Nolan M."/>
            <person name="Davenport K.W."/>
            <person name="Han C.S."/>
            <person name="Rubin E.M."/>
            <person name="Eisen J.A."/>
            <person name="Woyke T."/>
            <person name="Gugger M."/>
            <person name="Kerfeld C.A."/>
        </authorList>
    </citation>
    <scope>NUCLEOTIDE SEQUENCE [LARGE SCALE GENOMIC DNA]</scope>
    <source>
        <strain evidence="3">ATCC 29371 / PCC 7437</strain>
    </source>
</reference>
<dbReference type="EMBL" id="CP003653">
    <property type="protein sequence ID" value="AFZ37684.1"/>
    <property type="molecule type" value="Genomic_DNA"/>
</dbReference>
<protein>
    <submittedName>
        <fullName evidence="2">Uncharacterized protein</fullName>
    </submittedName>
</protein>
<feature type="transmembrane region" description="Helical" evidence="1">
    <location>
        <begin position="12"/>
        <end position="30"/>
    </location>
</feature>
<dbReference type="PATRIC" id="fig|111780.3.peg.4363"/>